<evidence type="ECO:0000256" key="12">
    <source>
        <dbReference type="HAMAP-Rule" id="MF_00388"/>
    </source>
</evidence>
<evidence type="ECO:0000256" key="4">
    <source>
        <dbReference type="ARBA" id="ARBA00012745"/>
    </source>
</evidence>
<dbReference type="EC" id="3.5.1.108" evidence="4 12"/>
<evidence type="ECO:0000313" key="14">
    <source>
        <dbReference type="EMBL" id="GEL57545.1"/>
    </source>
</evidence>
<feature type="binding site" evidence="12">
    <location>
        <position position="109"/>
    </location>
    <ligand>
        <name>Zn(2+)</name>
        <dbReference type="ChEBI" id="CHEBI:29105"/>
    </ligand>
</feature>
<dbReference type="HAMAP" id="MF_00388">
    <property type="entry name" value="LpxC"/>
    <property type="match status" value="1"/>
</dbReference>
<evidence type="ECO:0000256" key="3">
    <source>
        <dbReference type="ARBA" id="ARBA00005002"/>
    </source>
</evidence>
<keyword evidence="10 12" id="KW-0443">Lipid metabolism</keyword>
<dbReference type="Gene3D" id="3.30.230.20">
    <property type="entry name" value="lpxc deacetylase, domain 1"/>
    <property type="match status" value="1"/>
</dbReference>
<dbReference type="GO" id="GO:0016020">
    <property type="term" value="C:membrane"/>
    <property type="evidence" value="ECO:0007669"/>
    <property type="project" value="GOC"/>
</dbReference>
<feature type="binding site" evidence="12">
    <location>
        <position position="272"/>
    </location>
    <ligand>
        <name>Zn(2+)</name>
        <dbReference type="ChEBI" id="CHEBI:29105"/>
    </ligand>
</feature>
<comment type="pathway">
    <text evidence="3 12">Glycolipid biosynthesis; lipid IV(A) biosynthesis; lipid IV(A) from (3R)-3-hydroxytetradecanoyl-[acyl-carrier-protein] and UDP-N-acetyl-alpha-D-glucosamine: step 2/6.</text>
</comment>
<comment type="cofactor">
    <cofactor evidence="1 12">
        <name>Zn(2+)</name>
        <dbReference type="ChEBI" id="CHEBI:29105"/>
    </cofactor>
</comment>
<evidence type="ECO:0000256" key="1">
    <source>
        <dbReference type="ARBA" id="ARBA00001947"/>
    </source>
</evidence>
<keyword evidence="5 12" id="KW-0444">Lipid biosynthesis</keyword>
<name>A0A0D6N2J0_9PROT</name>
<evidence type="ECO:0000256" key="2">
    <source>
        <dbReference type="ARBA" id="ARBA00002923"/>
    </source>
</evidence>
<dbReference type="EMBL" id="BJVU01000001">
    <property type="protein sequence ID" value="GEL57545.1"/>
    <property type="molecule type" value="Genomic_DNA"/>
</dbReference>
<evidence type="ECO:0000313" key="15">
    <source>
        <dbReference type="Proteomes" id="UP000032671"/>
    </source>
</evidence>
<dbReference type="Proteomes" id="UP000321891">
    <property type="component" value="Unassembled WGS sequence"/>
</dbReference>
<evidence type="ECO:0000313" key="16">
    <source>
        <dbReference type="Proteomes" id="UP000321891"/>
    </source>
</evidence>
<dbReference type="GO" id="GO:0046872">
    <property type="term" value="F:metal ion binding"/>
    <property type="evidence" value="ECO:0007669"/>
    <property type="project" value="UniProtKB-KW"/>
</dbReference>
<accession>A0A0D6N2J0</accession>
<dbReference type="Proteomes" id="UP000032671">
    <property type="component" value="Unassembled WGS sequence"/>
</dbReference>
<keyword evidence="6 12" id="KW-0441">Lipid A biosynthesis</keyword>
<dbReference type="EMBL" id="BAMV01000008">
    <property type="protein sequence ID" value="GAN59925.1"/>
    <property type="molecule type" value="Genomic_DNA"/>
</dbReference>
<dbReference type="SUPFAM" id="SSF54211">
    <property type="entry name" value="Ribosomal protein S5 domain 2-like"/>
    <property type="match status" value="2"/>
</dbReference>
<evidence type="ECO:0000256" key="5">
    <source>
        <dbReference type="ARBA" id="ARBA00022516"/>
    </source>
</evidence>
<feature type="binding site" evidence="12">
    <location>
        <position position="268"/>
    </location>
    <ligand>
        <name>Zn(2+)</name>
        <dbReference type="ChEBI" id="CHEBI:29105"/>
    </ligand>
</feature>
<dbReference type="InterPro" id="IPR020568">
    <property type="entry name" value="Ribosomal_Su5_D2-typ_SF"/>
</dbReference>
<comment type="catalytic activity">
    <reaction evidence="11 12">
        <text>a UDP-3-O-[(3R)-3-hydroxyacyl]-N-acetyl-alpha-D-glucosamine + H2O = a UDP-3-O-[(3R)-3-hydroxyacyl]-alpha-D-glucosamine + acetate</text>
        <dbReference type="Rhea" id="RHEA:67816"/>
        <dbReference type="ChEBI" id="CHEBI:15377"/>
        <dbReference type="ChEBI" id="CHEBI:30089"/>
        <dbReference type="ChEBI" id="CHEBI:137740"/>
        <dbReference type="ChEBI" id="CHEBI:173225"/>
        <dbReference type="EC" id="3.5.1.108"/>
    </reaction>
</comment>
<keyword evidence="7 12" id="KW-0479">Metal-binding</keyword>
<reference evidence="14 16" key="2">
    <citation type="submission" date="2019-07" db="EMBL/GenBank/DDBJ databases">
        <title>Whole genome shotgun sequence of Acetobacter cibinongensis NBRC 16605.</title>
        <authorList>
            <person name="Hosoyama A."/>
            <person name="Uohara A."/>
            <person name="Ohji S."/>
            <person name="Ichikawa N."/>
        </authorList>
    </citation>
    <scope>NUCLEOTIDE SEQUENCE [LARGE SCALE GENOMIC DNA]</scope>
    <source>
        <strain evidence="14 16">NBRC 16605</strain>
    </source>
</reference>
<dbReference type="GO" id="GO:0009245">
    <property type="term" value="P:lipid A biosynthetic process"/>
    <property type="evidence" value="ECO:0007669"/>
    <property type="project" value="UniProtKB-UniRule"/>
</dbReference>
<keyword evidence="8 12" id="KW-0378">Hydrolase</keyword>
<keyword evidence="16" id="KW-1185">Reference proteome</keyword>
<evidence type="ECO:0000256" key="8">
    <source>
        <dbReference type="ARBA" id="ARBA00022801"/>
    </source>
</evidence>
<dbReference type="Pfam" id="PF03331">
    <property type="entry name" value="LpxC"/>
    <property type="match status" value="1"/>
</dbReference>
<dbReference type="NCBIfam" id="TIGR00325">
    <property type="entry name" value="lpxC"/>
    <property type="match status" value="1"/>
</dbReference>
<evidence type="ECO:0000256" key="7">
    <source>
        <dbReference type="ARBA" id="ARBA00022723"/>
    </source>
</evidence>
<dbReference type="InterPro" id="IPR011334">
    <property type="entry name" value="UDP-acyl_GlcNac_deAcase_C"/>
</dbReference>
<evidence type="ECO:0000313" key="13">
    <source>
        <dbReference type="EMBL" id="GAN59925.1"/>
    </source>
</evidence>
<feature type="active site" description="Proton donor" evidence="12">
    <location>
        <position position="295"/>
    </location>
</feature>
<dbReference type="STRING" id="1231339.Abci_008_058"/>
<dbReference type="InterPro" id="IPR004463">
    <property type="entry name" value="UDP-acyl_GlcNac_deAcase"/>
</dbReference>
<organism evidence="13 15">
    <name type="scientific">Acetobacter cibinongensis</name>
    <dbReference type="NCBI Taxonomy" id="146475"/>
    <lineage>
        <taxon>Bacteria</taxon>
        <taxon>Pseudomonadati</taxon>
        <taxon>Pseudomonadota</taxon>
        <taxon>Alphaproteobacteria</taxon>
        <taxon>Acetobacterales</taxon>
        <taxon>Acetobacteraceae</taxon>
        <taxon>Acetobacter</taxon>
    </lineage>
</organism>
<comment type="caution">
    <text evidence="13">The sequence shown here is derived from an EMBL/GenBank/DDBJ whole genome shotgun (WGS) entry which is preliminary data.</text>
</comment>
<evidence type="ECO:0000256" key="6">
    <source>
        <dbReference type="ARBA" id="ARBA00022556"/>
    </source>
</evidence>
<gene>
    <name evidence="12 14" type="primary">lpxC</name>
    <name evidence="13" type="ORF">Abci_008_058</name>
    <name evidence="14" type="ORF">ACI01nite_01470</name>
</gene>
<dbReference type="InterPro" id="IPR015870">
    <property type="entry name" value="UDP-acyl_N-AcGlcN_deAcase_N"/>
</dbReference>
<sequence length="326" mass="35163">MDSLLMEPLALSALPEAVSVPATLRPKAASSFQHTLGKSITGVGVGLHTGAQIQLTLMPAPVHHGIVFQRTDLSAPALPARFDSVVDTRLSTVLGDASNPQNRIATVEHLMAALHGCGIDNALILVDGPEIPVFDGSAADFVFLIDCAGRKTQDAPRQFVEVLRPVRVEQNGAFVELRPAPIPHLQLSLGIEFSAKAIGKQDFALELTPQTFRHELARSRTFTLRQEIEALHKAGLARGGSLENAIVVDDDQILNPAGLRSPDEFIRHKMMDAVGDLYLAGAPLRARFYGHRSGHGLNNQLLRALFADRTAWRFVPPKALAARSAA</sequence>
<comment type="similarity">
    <text evidence="12">Belongs to the LpxC family.</text>
</comment>
<evidence type="ECO:0000256" key="11">
    <source>
        <dbReference type="ARBA" id="ARBA00024535"/>
    </source>
</evidence>
<accession>A0A6N3SJT5</accession>
<dbReference type="AlphaFoldDB" id="A0A0D6N2J0"/>
<dbReference type="GO" id="GO:0103117">
    <property type="term" value="F:UDP-3-O-acyl-N-acetylglucosamine deacetylase activity"/>
    <property type="evidence" value="ECO:0007669"/>
    <property type="project" value="UniProtKB-UniRule"/>
</dbReference>
<evidence type="ECO:0000256" key="9">
    <source>
        <dbReference type="ARBA" id="ARBA00022833"/>
    </source>
</evidence>
<proteinExistence type="inferred from homology"/>
<dbReference type="PANTHER" id="PTHR33694:SF1">
    <property type="entry name" value="UDP-3-O-ACYL-N-ACETYLGLUCOSAMINE DEACETYLASE 1, MITOCHONDRIAL-RELATED"/>
    <property type="match status" value="1"/>
</dbReference>
<dbReference type="PANTHER" id="PTHR33694">
    <property type="entry name" value="UDP-3-O-ACYL-N-ACETYLGLUCOSAMINE DEACETYLASE 1, MITOCHONDRIAL-RELATED"/>
    <property type="match status" value="1"/>
</dbReference>
<evidence type="ECO:0000256" key="10">
    <source>
        <dbReference type="ARBA" id="ARBA00023098"/>
    </source>
</evidence>
<dbReference type="RefSeq" id="WP_048838007.1">
    <property type="nucleotide sequence ID" value="NZ_BAMV01000008.1"/>
</dbReference>
<comment type="function">
    <text evidence="2 12">Catalyzes the hydrolysis of UDP-3-O-myristoyl-N-acetylglucosamine to form UDP-3-O-myristoylglucosamine and acetate, the committed step in lipid A biosynthesis.</text>
</comment>
<reference evidence="13 15" key="1">
    <citation type="submission" date="2012-11" db="EMBL/GenBank/DDBJ databases">
        <title>Whole genome sequence of Acetobacter cibinongensis 4H-1.</title>
        <authorList>
            <person name="Azuma Y."/>
            <person name="Higashiura N."/>
            <person name="Hirakawa H."/>
            <person name="Matsushita K."/>
        </authorList>
    </citation>
    <scope>NUCLEOTIDE SEQUENCE [LARGE SCALE GENOMIC DNA]</scope>
    <source>
        <strain evidence="13 15">4H-1</strain>
    </source>
</reference>
<keyword evidence="9 12" id="KW-0862">Zinc</keyword>
<dbReference type="Gene3D" id="3.30.1700.10">
    <property type="entry name" value="lpxc deacetylase, domain 2"/>
    <property type="match status" value="1"/>
</dbReference>
<dbReference type="UniPathway" id="UPA00359">
    <property type="reaction ID" value="UER00478"/>
</dbReference>
<protein>
    <recommendedName>
        <fullName evidence="4 12">UDP-3-O-acyl-N-acetylglucosamine deacetylase</fullName>
        <shortName evidence="12">UDP-3-O-acyl-GlcNAc deacetylase</shortName>
        <ecNumber evidence="4 12">3.5.1.108</ecNumber>
    </recommendedName>
    <alternativeName>
        <fullName evidence="12">UDP-3-O-[R-3-hydroxymyristoyl]-N-acetylglucosamine deacetylase</fullName>
    </alternativeName>
</protein>